<dbReference type="AlphaFoldDB" id="M2X418"/>
<evidence type="ECO:0000256" key="1">
    <source>
        <dbReference type="SAM" id="Phobius"/>
    </source>
</evidence>
<evidence type="ECO:0000313" key="3">
    <source>
        <dbReference type="Proteomes" id="UP000030680"/>
    </source>
</evidence>
<organism evidence="2 3">
    <name type="scientific">Galdieria sulphuraria</name>
    <name type="common">Red alga</name>
    <dbReference type="NCBI Taxonomy" id="130081"/>
    <lineage>
        <taxon>Eukaryota</taxon>
        <taxon>Rhodophyta</taxon>
        <taxon>Bangiophyceae</taxon>
        <taxon>Galdieriales</taxon>
        <taxon>Galdieriaceae</taxon>
        <taxon>Galdieria</taxon>
    </lineage>
</organism>
<dbReference type="EMBL" id="KB454494">
    <property type="protein sequence ID" value="EME31175.1"/>
    <property type="molecule type" value="Genomic_DNA"/>
</dbReference>
<accession>M2X418</accession>
<dbReference type="RefSeq" id="XP_005707695.1">
    <property type="nucleotide sequence ID" value="XM_005707638.1"/>
</dbReference>
<feature type="transmembrane region" description="Helical" evidence="1">
    <location>
        <begin position="24"/>
        <end position="46"/>
    </location>
</feature>
<gene>
    <name evidence="2" type="ORF">Gasu_16680</name>
</gene>
<dbReference type="Gramene" id="EME31175">
    <property type="protein sequence ID" value="EME31175"/>
    <property type="gene ID" value="Gasu_16680"/>
</dbReference>
<dbReference type="Proteomes" id="UP000030680">
    <property type="component" value="Unassembled WGS sequence"/>
</dbReference>
<keyword evidence="3" id="KW-1185">Reference proteome</keyword>
<evidence type="ECO:0000313" key="2">
    <source>
        <dbReference type="EMBL" id="EME31175.1"/>
    </source>
</evidence>
<keyword evidence="1" id="KW-0812">Transmembrane</keyword>
<reference evidence="3" key="1">
    <citation type="journal article" date="2013" name="Science">
        <title>Gene transfer from bacteria and archaea facilitated evolution of an extremophilic eukaryote.</title>
        <authorList>
            <person name="Schonknecht G."/>
            <person name="Chen W.H."/>
            <person name="Ternes C.M."/>
            <person name="Barbier G.G."/>
            <person name="Shrestha R.P."/>
            <person name="Stanke M."/>
            <person name="Brautigam A."/>
            <person name="Baker B.J."/>
            <person name="Banfield J.F."/>
            <person name="Garavito R.M."/>
            <person name="Carr K."/>
            <person name="Wilkerson C."/>
            <person name="Rensing S.A."/>
            <person name="Gagneul D."/>
            <person name="Dickenson N.E."/>
            <person name="Oesterhelt C."/>
            <person name="Lercher M.J."/>
            <person name="Weber A.P."/>
        </authorList>
    </citation>
    <scope>NUCLEOTIDE SEQUENCE [LARGE SCALE GENOMIC DNA]</scope>
    <source>
        <strain evidence="3">074W</strain>
    </source>
</reference>
<proteinExistence type="predicted"/>
<protein>
    <submittedName>
        <fullName evidence="2">Uncharacterized protein</fullName>
    </submittedName>
</protein>
<keyword evidence="1" id="KW-1133">Transmembrane helix</keyword>
<dbReference type="KEGG" id="gsl:Gasu_16680"/>
<keyword evidence="1" id="KW-0472">Membrane</keyword>
<dbReference type="GeneID" id="17089845"/>
<sequence length="84" mass="9894">MISLILLEFSPSGIPFHLGIYETFYQYEIGGLILAIVAHGFIISIIEEKSDDAFLFRTFLRKEHLISEEHEFMHLTWYIFRLGK</sequence>
<name>M2X418_GALSU</name>